<dbReference type="EMBL" id="LUCV01000058">
    <property type="protein sequence ID" value="OAI83766.1"/>
    <property type="molecule type" value="Genomic_DNA"/>
</dbReference>
<keyword evidence="1" id="KW-0648">Protein biosynthesis</keyword>
<comment type="caution">
    <text evidence="1">The sequence shown here is derived from an EMBL/GenBank/DDBJ whole genome shotgun (WGS) entry which is preliminary data.</text>
</comment>
<name>A0A177S814_PSEPU</name>
<dbReference type="RefSeq" id="WP_064304900.1">
    <property type="nucleotide sequence ID" value="NZ_LUCV01000058.1"/>
</dbReference>
<reference evidence="1 2" key="1">
    <citation type="submission" date="2016-03" db="EMBL/GenBank/DDBJ databases">
        <title>Draft Genome Assembly of Pseudomonas putida strain CBF10-2.</title>
        <authorList>
            <person name="Iyer R.S."/>
            <person name="Damania A."/>
        </authorList>
    </citation>
    <scope>NUCLEOTIDE SEQUENCE [LARGE SCALE GENOMIC DNA]</scope>
    <source>
        <strain evidence="1 2">CBF10-2</strain>
    </source>
</reference>
<accession>A0A177S814</accession>
<keyword evidence="1" id="KW-0251">Elongation factor</keyword>
<dbReference type="AlphaFoldDB" id="A0A177S814"/>
<proteinExistence type="predicted"/>
<dbReference type="GO" id="GO:0032784">
    <property type="term" value="P:regulation of DNA-templated transcription elongation"/>
    <property type="evidence" value="ECO:0007669"/>
    <property type="project" value="InterPro"/>
</dbReference>
<protein>
    <submittedName>
        <fullName evidence="1">Transcription elongation factor GreAB</fullName>
    </submittedName>
</protein>
<dbReference type="InterPro" id="IPR036953">
    <property type="entry name" value="GreA/GreB_C_sf"/>
</dbReference>
<dbReference type="GO" id="GO:0003677">
    <property type="term" value="F:DNA binding"/>
    <property type="evidence" value="ECO:0007669"/>
    <property type="project" value="InterPro"/>
</dbReference>
<organism evidence="1 2">
    <name type="scientific">Pseudomonas putida</name>
    <name type="common">Arthrobacter siderocapsulatus</name>
    <dbReference type="NCBI Taxonomy" id="303"/>
    <lineage>
        <taxon>Bacteria</taxon>
        <taxon>Pseudomonadati</taxon>
        <taxon>Pseudomonadota</taxon>
        <taxon>Gammaproteobacteria</taxon>
        <taxon>Pseudomonadales</taxon>
        <taxon>Pseudomonadaceae</taxon>
        <taxon>Pseudomonas</taxon>
    </lineage>
</organism>
<dbReference type="Gene3D" id="3.10.50.30">
    <property type="entry name" value="Transcription elongation factor, GreA/GreB, C-terminal domain"/>
    <property type="match status" value="1"/>
</dbReference>
<evidence type="ECO:0000313" key="2">
    <source>
        <dbReference type="Proteomes" id="UP000077752"/>
    </source>
</evidence>
<dbReference type="SUPFAM" id="SSF54534">
    <property type="entry name" value="FKBP-like"/>
    <property type="match status" value="1"/>
</dbReference>
<dbReference type="Proteomes" id="UP000077752">
    <property type="component" value="Unassembled WGS sequence"/>
</dbReference>
<evidence type="ECO:0000313" key="1">
    <source>
        <dbReference type="EMBL" id="OAI83766.1"/>
    </source>
</evidence>
<gene>
    <name evidence="1" type="ORF">AYO28_04170</name>
</gene>
<sequence>MFLNSAAEPDKRALLHAIVERLAVDLDMIRRAAQTAYEAATAEENIAENKYDTLSLEASYLATGQARRMEEIRQARSAYQQLSLRDYDAQRGIQVSNLVLLEDQDGRRQWLFLGPEAAGLKIGEGDGLVTVITPRSPLGQQLLGKFEEDELNLVVGNGRQALVVISVK</sequence>
<dbReference type="GO" id="GO:0003746">
    <property type="term" value="F:translation elongation factor activity"/>
    <property type="evidence" value="ECO:0007669"/>
    <property type="project" value="UniProtKB-KW"/>
</dbReference>